<feature type="domain" description="N-acetyltransferase" evidence="3">
    <location>
        <begin position="231"/>
        <end position="381"/>
    </location>
</feature>
<name>A0ABS7ZJB3_9MICO</name>
<dbReference type="CDD" id="cd04301">
    <property type="entry name" value="NAT_SF"/>
    <property type="match status" value="1"/>
</dbReference>
<dbReference type="PROSITE" id="PS51186">
    <property type="entry name" value="GNAT"/>
    <property type="match status" value="2"/>
</dbReference>
<dbReference type="PANTHER" id="PTHR43420">
    <property type="entry name" value="ACETYLTRANSFERASE"/>
    <property type="match status" value="1"/>
</dbReference>
<evidence type="ECO:0000256" key="1">
    <source>
        <dbReference type="ARBA" id="ARBA00022679"/>
    </source>
</evidence>
<keyword evidence="2 4" id="KW-0012">Acyltransferase</keyword>
<dbReference type="InterPro" id="IPR000182">
    <property type="entry name" value="GNAT_dom"/>
</dbReference>
<dbReference type="RefSeq" id="WP_225565668.1">
    <property type="nucleotide sequence ID" value="NZ_JAIXCQ010000007.1"/>
</dbReference>
<evidence type="ECO:0000313" key="5">
    <source>
        <dbReference type="Proteomes" id="UP001319870"/>
    </source>
</evidence>
<dbReference type="EC" id="2.3.1.-" evidence="4"/>
<dbReference type="SUPFAM" id="SSF55729">
    <property type="entry name" value="Acyl-CoA N-acyltransferases (Nat)"/>
    <property type="match status" value="2"/>
</dbReference>
<keyword evidence="5" id="KW-1185">Reference proteome</keyword>
<dbReference type="PANTHER" id="PTHR43420:SF12">
    <property type="entry name" value="N-ACETYLTRANSFERASE DOMAIN-CONTAINING PROTEIN"/>
    <property type="match status" value="1"/>
</dbReference>
<evidence type="ECO:0000259" key="3">
    <source>
        <dbReference type="PROSITE" id="PS51186"/>
    </source>
</evidence>
<feature type="domain" description="N-acetyltransferase" evidence="3">
    <location>
        <begin position="38"/>
        <end position="201"/>
    </location>
</feature>
<dbReference type="InterPro" id="IPR016181">
    <property type="entry name" value="Acyl_CoA_acyltransferase"/>
</dbReference>
<dbReference type="EMBL" id="JAIXCQ010000007">
    <property type="protein sequence ID" value="MCA5893899.1"/>
    <property type="molecule type" value="Genomic_DNA"/>
</dbReference>
<keyword evidence="1 4" id="KW-0808">Transferase</keyword>
<dbReference type="GO" id="GO:0016746">
    <property type="term" value="F:acyltransferase activity"/>
    <property type="evidence" value="ECO:0007669"/>
    <property type="project" value="UniProtKB-KW"/>
</dbReference>
<protein>
    <submittedName>
        <fullName evidence="4">GNAT family N-acetyltransferase</fullName>
        <ecNumber evidence="4">2.3.1.-</ecNumber>
    </submittedName>
</protein>
<dbReference type="Proteomes" id="UP001319870">
    <property type="component" value="Unassembled WGS sequence"/>
</dbReference>
<reference evidence="4 5" key="1">
    <citation type="submission" date="2021-09" db="EMBL/GenBank/DDBJ databases">
        <title>Isoptericola luteus sp. nov., a novel bacterium isolated from Harbin, the capital city of Heilongjiang province.</title>
        <authorList>
            <person name="Li J."/>
        </authorList>
    </citation>
    <scope>NUCLEOTIDE SEQUENCE [LARGE SCALE GENOMIC DNA]</scope>
    <source>
        <strain evidence="4 5">NEAU-Y5</strain>
    </source>
</reference>
<sequence length="381" mass="40688">MTTTEPLPTAAGPAVALAPIAVRAAAPADLPALTAGGLAWRPVTTDDAAALLELRNTIAAADGEPYRMSPGELADELAAPFRDLGANWRIGLDAAGTPRAWGMVDSMPGDTTVVRAFLFGGVHPASRGQGIGRELLAWLVARGRQVLAASGKEVPGRLGVFVEDTAPRAAIRLYEHAGLTPRRYYSDLARDVRDLAAHPLPEVELDGGLRLVPIADEYDEATRLAHNDAFRDHWGSQPMTREQWLAGRTEFAPEWSFVVVDPAPDVEALLADEGTDPDTAASLRAGEPFVVGYHVAARYTADFAVRGYSFGYTDILGVRRAYRGRKIAVALLAAGMRAFAADGMEYASLDVDTQNPSGAHGLYASLGYVKKHGAHLRTIEL</sequence>
<gene>
    <name evidence="4" type="ORF">LEP48_11120</name>
</gene>
<evidence type="ECO:0000313" key="4">
    <source>
        <dbReference type="EMBL" id="MCA5893899.1"/>
    </source>
</evidence>
<dbReference type="Gene3D" id="3.40.630.30">
    <property type="match status" value="1"/>
</dbReference>
<accession>A0ABS7ZJB3</accession>
<comment type="caution">
    <text evidence="4">The sequence shown here is derived from an EMBL/GenBank/DDBJ whole genome shotgun (WGS) entry which is preliminary data.</text>
</comment>
<dbReference type="InterPro" id="IPR050680">
    <property type="entry name" value="YpeA/RimI_acetyltransf"/>
</dbReference>
<dbReference type="Pfam" id="PF00583">
    <property type="entry name" value="Acetyltransf_1"/>
    <property type="match status" value="1"/>
</dbReference>
<evidence type="ECO:0000256" key="2">
    <source>
        <dbReference type="ARBA" id="ARBA00023315"/>
    </source>
</evidence>
<proteinExistence type="predicted"/>
<organism evidence="4 5">
    <name type="scientific">Isoptericola luteus</name>
    <dbReference type="NCBI Taxonomy" id="2879484"/>
    <lineage>
        <taxon>Bacteria</taxon>
        <taxon>Bacillati</taxon>
        <taxon>Actinomycetota</taxon>
        <taxon>Actinomycetes</taxon>
        <taxon>Micrococcales</taxon>
        <taxon>Promicromonosporaceae</taxon>
        <taxon>Isoptericola</taxon>
    </lineage>
</organism>